<dbReference type="RefSeq" id="WP_246276818.1">
    <property type="nucleotide sequence ID" value="NZ_CAWPPK010000272.1"/>
</dbReference>
<evidence type="ECO:0000256" key="1">
    <source>
        <dbReference type="ARBA" id="ARBA00022741"/>
    </source>
</evidence>
<dbReference type="InterPro" id="IPR014001">
    <property type="entry name" value="Helicase_ATP-bd"/>
</dbReference>
<proteinExistence type="predicted"/>
<dbReference type="GO" id="GO:0003724">
    <property type="term" value="F:RNA helicase activity"/>
    <property type="evidence" value="ECO:0007669"/>
    <property type="project" value="UniProtKB-EC"/>
</dbReference>
<feature type="domain" description="Helicase C-terminal" evidence="4">
    <location>
        <begin position="426"/>
        <end position="588"/>
    </location>
</feature>
<sequence length="981" mass="107470">MTPPSSGENASSLEEEAYDEAIGVIPKTMTNPEPVDYAALIRAVTPNSERKHPEWLDPGQPLSSPKYGQGEVMSWMGNTLIVKFPGYSVPVLYKDWQQAVERNEIAPGNVPKTPESLSKAEENGAGEIQSASFSQVSAAEIAAIPQPQFRAIALELASNLSAVRITPPASGSLYAIPQDLPSPLQNALQGLGIHQLYSHQIEALDCLRKGCDLSIVTPTASGKSLCYNLPILEDCLNRPQTSALYIFPLKALAFDQFRKLQRIVETFPPEQRVKVGQMTGDTPYTERLGLFVPHLPNILAVSPDLLHHQLAKIPRVSQWEPWRKFLRRLRWVVIDESHTYTGAFGAHFTNLMRRLRRAVDSVGGNSSKLQFICSSATIGNPRDMAMRFSGRTSQPDRLHLIESSGAGTAGKTVLCLAPSETANSDACKIVLAWLQQDLSGIVFCNSRGAVKKLVDLIQKESTRQGNSYLAQKVTAFYGSLKSERRQNIISQLGTRKLKVIISTSALEAGLDLPELDCCLVKGYPGSIMSFRQRLGRAGRISPGLVIFLPVAQSSLDYYYGKHPEQLLTGEAESAAFNPNYPTIVSKHLECCCVESGLPAVEVESRFEAVGGAVAEGLLDQNRLSLSPNSTLRGRGEPHGRVNIRGNAIDAIELIDENTGESFEEMSRDIAYREVFPGAIYTAFDEGNTLVTYRCQSLDIEQNKAILQPFEEDASLFTEPDVGLQIELLEKLEEPRIIPTSLPEARLRLTLGWGKITSEVTGYKLCKREYRQTCTNVKCRPHQQPLEGKVCPSCGQTLKSIEISKLIQIVRFDPSYQIQYEAPVVKVEVNPALIAAITGEVNRQKASAKAQYGDDIPQDLEGLFKSHPIAVALHSMAHQIQLAVPLVVLSSTHDVNSTVEQDDSGIIAYFFDTTDGGNGASEEIGKQLPLFAAKAMFLALNCECSDGCPKCLIQIGCPQQNQGLHKKVGLFLLEAIATNSSI</sequence>
<dbReference type="Proteomes" id="UP000702425">
    <property type="component" value="Unassembled WGS sequence"/>
</dbReference>
<protein>
    <submittedName>
        <fullName evidence="5">RNA helicase CrhR</fullName>
        <ecNumber evidence="5">3.6.4.13</ecNumber>
    </submittedName>
</protein>
<keyword evidence="5" id="KW-0378">Hydrolase</keyword>
<dbReference type="EC" id="3.6.4.13" evidence="5"/>
<evidence type="ECO:0000259" key="4">
    <source>
        <dbReference type="PROSITE" id="PS51194"/>
    </source>
</evidence>
<dbReference type="SMART" id="SM00490">
    <property type="entry name" value="HELICc"/>
    <property type="match status" value="1"/>
</dbReference>
<dbReference type="InterPro" id="IPR001650">
    <property type="entry name" value="Helicase_C-like"/>
</dbReference>
<dbReference type="SMART" id="SM00487">
    <property type="entry name" value="DEXDc"/>
    <property type="match status" value="1"/>
</dbReference>
<organism evidence="5 6">
    <name type="scientific">Microcoleus asticus IPMA8</name>
    <dbReference type="NCBI Taxonomy" id="2563858"/>
    <lineage>
        <taxon>Bacteria</taxon>
        <taxon>Bacillati</taxon>
        <taxon>Cyanobacteriota</taxon>
        <taxon>Cyanophyceae</taxon>
        <taxon>Oscillatoriophycideae</taxon>
        <taxon>Oscillatoriales</taxon>
        <taxon>Microcoleaceae</taxon>
        <taxon>Microcoleus</taxon>
        <taxon>Microcoleus asticus</taxon>
    </lineage>
</organism>
<dbReference type="Gene3D" id="3.40.50.300">
    <property type="entry name" value="P-loop containing nucleotide triphosphate hydrolases"/>
    <property type="match status" value="2"/>
</dbReference>
<dbReference type="GO" id="GO:0016787">
    <property type="term" value="F:hydrolase activity"/>
    <property type="evidence" value="ECO:0007669"/>
    <property type="project" value="UniProtKB-KW"/>
</dbReference>
<keyword evidence="2" id="KW-0067">ATP-binding</keyword>
<reference evidence="5 6" key="1">
    <citation type="journal article" date="2020" name="Sci. Rep.">
        <title>A novel cyanobacterial geosmin producer, revising GeoA distribution and dispersion patterns in Bacteria.</title>
        <authorList>
            <person name="Churro C."/>
            <person name="Semedo-Aguiar A.P."/>
            <person name="Silva A.D."/>
            <person name="Pereira-Leal J.B."/>
            <person name="Leite R.B."/>
        </authorList>
    </citation>
    <scope>NUCLEOTIDE SEQUENCE [LARGE SCALE GENOMIC DNA]</scope>
    <source>
        <strain evidence="5 6">IPMA8</strain>
    </source>
</reference>
<evidence type="ECO:0000259" key="3">
    <source>
        <dbReference type="PROSITE" id="PS51192"/>
    </source>
</evidence>
<dbReference type="Pfam" id="PF09369">
    <property type="entry name" value="MZB"/>
    <property type="match status" value="1"/>
</dbReference>
<keyword evidence="1" id="KW-0547">Nucleotide-binding</keyword>
<name>A0ABX2D146_9CYAN</name>
<evidence type="ECO:0000256" key="2">
    <source>
        <dbReference type="ARBA" id="ARBA00022840"/>
    </source>
</evidence>
<comment type="caution">
    <text evidence="5">The sequence shown here is derived from an EMBL/GenBank/DDBJ whole genome shotgun (WGS) entry which is preliminary data.</text>
</comment>
<dbReference type="CDD" id="cd17923">
    <property type="entry name" value="DEXHc_Hrq1-like"/>
    <property type="match status" value="1"/>
</dbReference>
<keyword evidence="5" id="KW-0347">Helicase</keyword>
<evidence type="ECO:0000313" key="5">
    <source>
        <dbReference type="EMBL" id="NQE35563.1"/>
    </source>
</evidence>
<feature type="domain" description="Helicase ATP-binding" evidence="3">
    <location>
        <begin position="204"/>
        <end position="396"/>
    </location>
</feature>
<dbReference type="InterPro" id="IPR027417">
    <property type="entry name" value="P-loop_NTPase"/>
</dbReference>
<dbReference type="PROSITE" id="PS51194">
    <property type="entry name" value="HELICASE_CTER"/>
    <property type="match status" value="1"/>
</dbReference>
<accession>A0ABX2D146</accession>
<dbReference type="PANTHER" id="PTHR47957:SF3">
    <property type="entry name" value="ATP-DEPENDENT HELICASE HRQ1"/>
    <property type="match status" value="1"/>
</dbReference>
<dbReference type="InterPro" id="IPR011545">
    <property type="entry name" value="DEAD/DEAH_box_helicase_dom"/>
</dbReference>
<evidence type="ECO:0000313" key="6">
    <source>
        <dbReference type="Proteomes" id="UP000702425"/>
    </source>
</evidence>
<dbReference type="Pfam" id="PF00271">
    <property type="entry name" value="Helicase_C"/>
    <property type="match status" value="1"/>
</dbReference>
<dbReference type="PROSITE" id="PS51192">
    <property type="entry name" value="HELICASE_ATP_BIND_1"/>
    <property type="match status" value="1"/>
</dbReference>
<gene>
    <name evidence="5" type="primary">crhR_1</name>
    <name evidence="5" type="ORF">E5S67_03298</name>
</gene>
<dbReference type="PANTHER" id="PTHR47957">
    <property type="entry name" value="ATP-DEPENDENT HELICASE HRQ1"/>
    <property type="match status" value="1"/>
</dbReference>
<dbReference type="Pfam" id="PF00270">
    <property type="entry name" value="DEAD"/>
    <property type="match status" value="1"/>
</dbReference>
<dbReference type="EMBL" id="SRRZ01000058">
    <property type="protein sequence ID" value="NQE35563.1"/>
    <property type="molecule type" value="Genomic_DNA"/>
</dbReference>
<keyword evidence="6" id="KW-1185">Reference proteome</keyword>
<dbReference type="SUPFAM" id="SSF52540">
    <property type="entry name" value="P-loop containing nucleoside triphosphate hydrolases"/>
    <property type="match status" value="1"/>
</dbReference>
<dbReference type="InterPro" id="IPR018973">
    <property type="entry name" value="MZB"/>
</dbReference>